<dbReference type="GO" id="GO:0046983">
    <property type="term" value="F:protein dimerization activity"/>
    <property type="evidence" value="ECO:0007669"/>
    <property type="project" value="InterPro"/>
</dbReference>
<evidence type="ECO:0000259" key="1">
    <source>
        <dbReference type="Pfam" id="PF05699"/>
    </source>
</evidence>
<comment type="caution">
    <text evidence="2">The sequence shown here is derived from an EMBL/GenBank/DDBJ whole genome shotgun (WGS) entry which is preliminary data.</text>
</comment>
<evidence type="ECO:0000313" key="3">
    <source>
        <dbReference type="Proteomes" id="UP000652761"/>
    </source>
</evidence>
<dbReference type="AlphaFoldDB" id="A0A843XL20"/>
<dbReference type="PANTHER" id="PTHR23272:SF193">
    <property type="entry name" value="OS07G0624100 PROTEIN"/>
    <property type="match status" value="1"/>
</dbReference>
<dbReference type="InterPro" id="IPR012337">
    <property type="entry name" value="RNaseH-like_sf"/>
</dbReference>
<dbReference type="InterPro" id="IPR008906">
    <property type="entry name" value="HATC_C_dom"/>
</dbReference>
<gene>
    <name evidence="2" type="ORF">Taro_052766</name>
</gene>
<dbReference type="SUPFAM" id="SSF53098">
    <property type="entry name" value="Ribonuclease H-like"/>
    <property type="match status" value="1"/>
</dbReference>
<evidence type="ECO:0000313" key="2">
    <source>
        <dbReference type="EMBL" id="MQM19755.1"/>
    </source>
</evidence>
<keyword evidence="3" id="KW-1185">Reference proteome</keyword>
<dbReference type="Pfam" id="PF05699">
    <property type="entry name" value="Dimer_Tnp_hAT"/>
    <property type="match status" value="1"/>
</dbReference>
<proteinExistence type="predicted"/>
<dbReference type="EMBL" id="NMUH01009176">
    <property type="protein sequence ID" value="MQM19755.1"/>
    <property type="molecule type" value="Genomic_DNA"/>
</dbReference>
<feature type="domain" description="HAT C-terminal dimerisation" evidence="1">
    <location>
        <begin position="64"/>
        <end position="127"/>
    </location>
</feature>
<dbReference type="OrthoDB" id="1893698at2759"/>
<name>A0A843XL20_COLES</name>
<dbReference type="PANTHER" id="PTHR23272">
    <property type="entry name" value="BED FINGER-RELATED"/>
    <property type="match status" value="1"/>
</dbReference>
<protein>
    <recommendedName>
        <fullName evidence="1">HAT C-terminal dimerisation domain-containing protein</fullName>
    </recommendedName>
</protein>
<dbReference type="Proteomes" id="UP000652761">
    <property type="component" value="Unassembled WGS sequence"/>
</dbReference>
<organism evidence="2 3">
    <name type="scientific">Colocasia esculenta</name>
    <name type="common">Wild taro</name>
    <name type="synonym">Arum esculentum</name>
    <dbReference type="NCBI Taxonomy" id="4460"/>
    <lineage>
        <taxon>Eukaryota</taxon>
        <taxon>Viridiplantae</taxon>
        <taxon>Streptophyta</taxon>
        <taxon>Embryophyta</taxon>
        <taxon>Tracheophyta</taxon>
        <taxon>Spermatophyta</taxon>
        <taxon>Magnoliopsida</taxon>
        <taxon>Liliopsida</taxon>
        <taxon>Araceae</taxon>
        <taxon>Aroideae</taxon>
        <taxon>Colocasieae</taxon>
        <taxon>Colocasia</taxon>
    </lineage>
</organism>
<sequence length="174" mass="19548">MILKDLTTHVNIELPAYLLCMASVLKRRIDSSKSTLTSIFLKWWKNNSLKYHVLSQIARDVLAIDWWKNNSLKYHVLSQIARDVLAIPVSTVASESAFSTGNRVLNKYRSSLDPTTVQALICTENWLCDDISSIDITKEDALSSIFASSQIIDENENEIEVSCKDSLTFSSASD</sequence>
<reference evidence="2" key="1">
    <citation type="submission" date="2017-07" db="EMBL/GenBank/DDBJ databases">
        <title>Taro Niue Genome Assembly and Annotation.</title>
        <authorList>
            <person name="Atibalentja N."/>
            <person name="Keating K."/>
            <person name="Fields C.J."/>
        </authorList>
    </citation>
    <scope>NUCLEOTIDE SEQUENCE</scope>
    <source>
        <strain evidence="2">Niue_2</strain>
        <tissue evidence="2">Leaf</tissue>
    </source>
</reference>
<accession>A0A843XL20</accession>